<dbReference type="SUPFAM" id="SSF81383">
    <property type="entry name" value="F-box domain"/>
    <property type="match status" value="1"/>
</dbReference>
<keyword evidence="3" id="KW-1185">Reference proteome</keyword>
<dbReference type="PANTHER" id="PTHR33736">
    <property type="entry name" value="F-BOX PROTEIN-RELATED"/>
    <property type="match status" value="1"/>
</dbReference>
<accession>A0A6D2IC89</accession>
<name>A0A6D2IC89_9BRAS</name>
<feature type="transmembrane region" description="Helical" evidence="1">
    <location>
        <begin position="321"/>
        <end position="340"/>
    </location>
</feature>
<sequence length="341" mass="38623">MTTVDSTIGDSISTLHPDIIQNHILTRLDAPALASTASTSTYLKTLCTEQKLWQEISTVTWPSINDPRVVKAISSFPSGYHSFYSDSHPFTEHTWQPETQDPPTTGLISAVDLYYRGELIYSKVQDMEKESGKSVEWFLSSPFQVDMVDPKRTVKTRIRYPGGDYQVWVKDMEESMTLNWIVIDPIKKRAANISSRKAVSARRNWLTGDLEIIFSTVATVGDKNVAEVAAVVSCGSAETWKEVDEEVGGEVHVTGVRLQAEDIEGKSLRGRDSLVILQGLLVGKRCCKDGERRCKGRYEEYVRMKKQWREKKERSERAQNMICMIFGLFLFVLLCSRSLYS</sequence>
<dbReference type="AlphaFoldDB" id="A0A6D2IC89"/>
<gene>
    <name evidence="2" type="ORF">MERR_LOCUS9938</name>
</gene>
<keyword evidence="1" id="KW-0812">Transmembrane</keyword>
<dbReference type="EMBL" id="CACVBM020000721">
    <property type="protein sequence ID" value="CAA7022703.1"/>
    <property type="molecule type" value="Genomic_DNA"/>
</dbReference>
<dbReference type="Proteomes" id="UP000467841">
    <property type="component" value="Unassembled WGS sequence"/>
</dbReference>
<keyword evidence="1" id="KW-0472">Membrane</keyword>
<evidence type="ECO:0000313" key="3">
    <source>
        <dbReference type="Proteomes" id="UP000467841"/>
    </source>
</evidence>
<organism evidence="2 3">
    <name type="scientific">Microthlaspi erraticum</name>
    <dbReference type="NCBI Taxonomy" id="1685480"/>
    <lineage>
        <taxon>Eukaryota</taxon>
        <taxon>Viridiplantae</taxon>
        <taxon>Streptophyta</taxon>
        <taxon>Embryophyta</taxon>
        <taxon>Tracheophyta</taxon>
        <taxon>Spermatophyta</taxon>
        <taxon>Magnoliopsida</taxon>
        <taxon>eudicotyledons</taxon>
        <taxon>Gunneridae</taxon>
        <taxon>Pentapetalae</taxon>
        <taxon>rosids</taxon>
        <taxon>malvids</taxon>
        <taxon>Brassicales</taxon>
        <taxon>Brassicaceae</taxon>
        <taxon>Coluteocarpeae</taxon>
        <taxon>Microthlaspi</taxon>
    </lineage>
</organism>
<protein>
    <recommendedName>
        <fullName evidence="4">F-box domain-containing protein</fullName>
    </recommendedName>
</protein>
<dbReference type="OrthoDB" id="671172at2759"/>
<evidence type="ECO:0008006" key="4">
    <source>
        <dbReference type="Google" id="ProtNLM"/>
    </source>
</evidence>
<keyword evidence="1" id="KW-1133">Transmembrane helix</keyword>
<dbReference type="InterPro" id="IPR036047">
    <property type="entry name" value="F-box-like_dom_sf"/>
</dbReference>
<evidence type="ECO:0000313" key="2">
    <source>
        <dbReference type="EMBL" id="CAA7022703.1"/>
    </source>
</evidence>
<proteinExistence type="predicted"/>
<dbReference type="PANTHER" id="PTHR33736:SF18">
    <property type="entry name" value="F-BOX DOMAIN-CONTAINING PROTEIN"/>
    <property type="match status" value="1"/>
</dbReference>
<reference evidence="2" key="1">
    <citation type="submission" date="2020-01" db="EMBL/GenBank/DDBJ databases">
        <authorList>
            <person name="Mishra B."/>
        </authorList>
    </citation>
    <scope>NUCLEOTIDE SEQUENCE [LARGE SCALE GENOMIC DNA]</scope>
</reference>
<dbReference type="InterPro" id="IPR045283">
    <property type="entry name" value="AT3G44326-like"/>
</dbReference>
<evidence type="ECO:0000256" key="1">
    <source>
        <dbReference type="SAM" id="Phobius"/>
    </source>
</evidence>
<comment type="caution">
    <text evidence="2">The sequence shown here is derived from an EMBL/GenBank/DDBJ whole genome shotgun (WGS) entry which is preliminary data.</text>
</comment>